<feature type="compositionally biased region" description="Basic and acidic residues" evidence="2">
    <location>
        <begin position="808"/>
        <end position="839"/>
    </location>
</feature>
<sequence>MSLHPRSYSWKQNFSRDGFKPLPNQGDPDGSMPTHDATIDIPLEQVTSYASGYRSQLKQTDTNSSDARKRWRPRGRRQKPDSFGRQKLGDDGEEITVNTMGKIYKKILNFSTLTRYFFYVLPLASIIAIPIIIYAVNNSKAQIGGVRVYWFFTWIEIVWLSLWISKTFAHYLPPIFRVMAGVVSSGVRKYSEVIKSLEIPLSLVGWALASLATFKPIMTGNPAFYPDCQVREKVDNPTNCIPDESWINTTQTVLGAALIGSIIFAVEKLIIQLISVNYHRKQFNARIKESKRNLSMLGLLYDASRELFPMYCSEFAEEDYTIADQLDLSRASRSKRLSKHFRSGSQTPLRFVQDIGHAADKITSMFGHMASEVTGKQVFNPNSAHSIVVEALEKNRTAEALAKRIWMSLVVEGRESLSLEDVIDVLGPERREQAEEAFWTFDQDGNGDVSLDEFILTVTQFGRDRKSISSSLHDVDQAIHVLDQLLVVVAFAAIILVFVALLNKNFQTTLATLGTALISLSFAFSTSAQEVLGCCIFVFVKHPYDIGDRVDIGTAGCLNQQQLCVEHISLMFTVFRHVQGNGVGRLSQIPNILLNTLWIENVSRSKAMTEQLSIDIAFETSFDDLQTLKNELVGFVTDKDNSRDYQPTIDLDVLGTSDQSKMSLMVEVKHKSNWSNESVRRTRRTKFMCALISALKTVPIYPPGGATDAVGSAALPSYSVTLAHDEVQRHAEEAAAARERARLIPTKKIEESHEHLSSLDTDTTMNAGMTKQDEKVVSKLHTSDPAVDPVRDEMWARDDGGSTLGERPSIERSDLDEVRGMLRRESTRGKRKPSQEHHPSLPPIPTINEPGMALYGPDSVLPPPPAQAHAAENQRPSYSTMPYQYRPRAASRPGQYQPGPHAETIPEEMSEVPSNTYRVATNNSQALESDDADDKNDTWGNSRPYSGV</sequence>
<feature type="region of interest" description="Disordered" evidence="2">
    <location>
        <begin position="53"/>
        <end position="89"/>
    </location>
</feature>
<dbReference type="InterPro" id="IPR058650">
    <property type="entry name" value="Msy1/2-like"/>
</dbReference>
<evidence type="ECO:0000259" key="4">
    <source>
        <dbReference type="PROSITE" id="PS50222"/>
    </source>
</evidence>
<keyword evidence="3" id="KW-0472">Membrane</keyword>
<dbReference type="GO" id="GO:0016020">
    <property type="term" value="C:membrane"/>
    <property type="evidence" value="ECO:0007669"/>
    <property type="project" value="InterPro"/>
</dbReference>
<feature type="compositionally biased region" description="Polar residues" evidence="2">
    <location>
        <begin position="938"/>
        <end position="948"/>
    </location>
</feature>
<feature type="compositionally biased region" description="Polar residues" evidence="2">
    <location>
        <begin position="53"/>
        <end position="65"/>
    </location>
</feature>
<dbReference type="Proteomes" id="UP000799767">
    <property type="component" value="Unassembled WGS sequence"/>
</dbReference>
<feature type="transmembrane region" description="Helical" evidence="3">
    <location>
        <begin position="148"/>
        <end position="165"/>
    </location>
</feature>
<dbReference type="GO" id="GO:0006874">
    <property type="term" value="P:intracellular calcium ion homeostasis"/>
    <property type="evidence" value="ECO:0007669"/>
    <property type="project" value="TreeGrafter"/>
</dbReference>
<dbReference type="SUPFAM" id="SSF47473">
    <property type="entry name" value="EF-hand"/>
    <property type="match status" value="1"/>
</dbReference>
<dbReference type="GO" id="GO:0005262">
    <property type="term" value="F:calcium channel activity"/>
    <property type="evidence" value="ECO:0007669"/>
    <property type="project" value="TreeGrafter"/>
</dbReference>
<proteinExistence type="predicted"/>
<keyword evidence="3" id="KW-1133">Transmembrane helix</keyword>
<feature type="domain" description="EF-hand" evidence="4">
    <location>
        <begin position="429"/>
        <end position="464"/>
    </location>
</feature>
<dbReference type="PROSITE" id="PS50222">
    <property type="entry name" value="EF_HAND_2"/>
    <property type="match status" value="1"/>
</dbReference>
<dbReference type="AlphaFoldDB" id="A0A6A6Q6Q3"/>
<dbReference type="PANTHER" id="PTHR31323">
    <property type="entry name" value="MECHANOSENSITIVE ION CHANNEL PROTEIN MSY2"/>
    <property type="match status" value="1"/>
</dbReference>
<gene>
    <name evidence="5" type="ORF">BDY17DRAFT_290013</name>
</gene>
<dbReference type="OrthoDB" id="544685at2759"/>
<feature type="transmembrane region" description="Helical" evidence="3">
    <location>
        <begin position="116"/>
        <end position="136"/>
    </location>
</feature>
<dbReference type="Gene3D" id="1.10.238.10">
    <property type="entry name" value="EF-hand"/>
    <property type="match status" value="1"/>
</dbReference>
<evidence type="ECO:0000256" key="1">
    <source>
        <dbReference type="ARBA" id="ARBA00022837"/>
    </source>
</evidence>
<name>A0A6A6Q6Q3_9PEZI</name>
<evidence type="ECO:0000313" key="6">
    <source>
        <dbReference type="Proteomes" id="UP000799767"/>
    </source>
</evidence>
<reference evidence="5" key="1">
    <citation type="journal article" date="2020" name="Stud. Mycol.">
        <title>101 Dothideomycetes genomes: a test case for predicting lifestyles and emergence of pathogens.</title>
        <authorList>
            <person name="Haridas S."/>
            <person name="Albert R."/>
            <person name="Binder M."/>
            <person name="Bloem J."/>
            <person name="Labutti K."/>
            <person name="Salamov A."/>
            <person name="Andreopoulos B."/>
            <person name="Baker S."/>
            <person name="Barry K."/>
            <person name="Bills G."/>
            <person name="Bluhm B."/>
            <person name="Cannon C."/>
            <person name="Castanera R."/>
            <person name="Culley D."/>
            <person name="Daum C."/>
            <person name="Ezra D."/>
            <person name="Gonzalez J."/>
            <person name="Henrissat B."/>
            <person name="Kuo A."/>
            <person name="Liang C."/>
            <person name="Lipzen A."/>
            <person name="Lutzoni F."/>
            <person name="Magnuson J."/>
            <person name="Mondo S."/>
            <person name="Nolan M."/>
            <person name="Ohm R."/>
            <person name="Pangilinan J."/>
            <person name="Park H.-J."/>
            <person name="Ramirez L."/>
            <person name="Alfaro M."/>
            <person name="Sun H."/>
            <person name="Tritt A."/>
            <person name="Yoshinaga Y."/>
            <person name="Zwiers L.-H."/>
            <person name="Turgeon B."/>
            <person name="Goodwin S."/>
            <person name="Spatafora J."/>
            <person name="Crous P."/>
            <person name="Grigoriev I."/>
        </authorList>
    </citation>
    <scope>NUCLEOTIDE SEQUENCE</scope>
    <source>
        <strain evidence="5">CBS 113389</strain>
    </source>
</reference>
<keyword evidence="6" id="KW-1185">Reference proteome</keyword>
<dbReference type="GO" id="GO:0005509">
    <property type="term" value="F:calcium ion binding"/>
    <property type="evidence" value="ECO:0007669"/>
    <property type="project" value="InterPro"/>
</dbReference>
<feature type="region of interest" description="Disordered" evidence="2">
    <location>
        <begin position="793"/>
        <end position="948"/>
    </location>
</feature>
<dbReference type="InterPro" id="IPR002048">
    <property type="entry name" value="EF_hand_dom"/>
</dbReference>
<feature type="compositionally biased region" description="Polar residues" evidence="2">
    <location>
        <begin position="912"/>
        <end position="927"/>
    </location>
</feature>
<protein>
    <submittedName>
        <fullName evidence="5">Mechanosensitive ion channel-domain-containing protein</fullName>
    </submittedName>
</protein>
<feature type="region of interest" description="Disordered" evidence="2">
    <location>
        <begin position="1"/>
        <end position="38"/>
    </location>
</feature>
<accession>A0A6A6Q6Q3</accession>
<dbReference type="InterPro" id="IPR006685">
    <property type="entry name" value="MscS_channel_2nd"/>
</dbReference>
<feature type="transmembrane region" description="Helical" evidence="3">
    <location>
        <begin position="485"/>
        <end position="503"/>
    </location>
</feature>
<dbReference type="InterPro" id="IPR011992">
    <property type="entry name" value="EF-hand-dom_pair"/>
</dbReference>
<evidence type="ECO:0000256" key="3">
    <source>
        <dbReference type="SAM" id="Phobius"/>
    </source>
</evidence>
<dbReference type="RefSeq" id="XP_033594531.1">
    <property type="nucleotide sequence ID" value="XM_033732433.1"/>
</dbReference>
<feature type="transmembrane region" description="Helical" evidence="3">
    <location>
        <begin position="253"/>
        <end position="278"/>
    </location>
</feature>
<dbReference type="EMBL" id="MU001631">
    <property type="protein sequence ID" value="KAF2487962.1"/>
    <property type="molecule type" value="Genomic_DNA"/>
</dbReference>
<organism evidence="5 6">
    <name type="scientific">Neohortaea acidophila</name>
    <dbReference type="NCBI Taxonomy" id="245834"/>
    <lineage>
        <taxon>Eukaryota</taxon>
        <taxon>Fungi</taxon>
        <taxon>Dikarya</taxon>
        <taxon>Ascomycota</taxon>
        <taxon>Pezizomycotina</taxon>
        <taxon>Dothideomycetes</taxon>
        <taxon>Dothideomycetidae</taxon>
        <taxon>Mycosphaerellales</taxon>
        <taxon>Teratosphaeriaceae</taxon>
        <taxon>Neohortaea</taxon>
    </lineage>
</organism>
<dbReference type="Pfam" id="PF00924">
    <property type="entry name" value="MS_channel_2nd"/>
    <property type="match status" value="1"/>
</dbReference>
<dbReference type="InterPro" id="IPR018247">
    <property type="entry name" value="EF_Hand_1_Ca_BS"/>
</dbReference>
<dbReference type="PANTHER" id="PTHR31323:SF14">
    <property type="entry name" value="MECHANOSENSITIVE ION CHANNEL PROTEIN MSY2"/>
    <property type="match status" value="1"/>
</dbReference>
<feature type="compositionally biased region" description="Basic and acidic residues" evidence="2">
    <location>
        <begin position="78"/>
        <end position="89"/>
    </location>
</feature>
<evidence type="ECO:0000313" key="5">
    <source>
        <dbReference type="EMBL" id="KAF2487962.1"/>
    </source>
</evidence>
<dbReference type="Pfam" id="PF25886">
    <property type="entry name" value="Msy1"/>
    <property type="match status" value="1"/>
</dbReference>
<dbReference type="GeneID" id="54473435"/>
<keyword evidence="3" id="KW-0812">Transmembrane</keyword>
<keyword evidence="1" id="KW-0106">Calcium</keyword>
<dbReference type="PROSITE" id="PS00018">
    <property type="entry name" value="EF_HAND_1"/>
    <property type="match status" value="1"/>
</dbReference>
<evidence type="ECO:0000256" key="2">
    <source>
        <dbReference type="SAM" id="MobiDB-lite"/>
    </source>
</evidence>